<reference evidence="4" key="1">
    <citation type="journal article" date="2021" name="PeerJ">
        <title>Extensive microbial diversity within the chicken gut microbiome revealed by metagenomics and culture.</title>
        <authorList>
            <person name="Gilroy R."/>
            <person name="Ravi A."/>
            <person name="Getino M."/>
            <person name="Pursley I."/>
            <person name="Horton D.L."/>
            <person name="Alikhan N.F."/>
            <person name="Baker D."/>
            <person name="Gharbi K."/>
            <person name="Hall N."/>
            <person name="Watson M."/>
            <person name="Adriaenssens E.M."/>
            <person name="Foster-Nyarko E."/>
            <person name="Jarju S."/>
            <person name="Secka A."/>
            <person name="Antonio M."/>
            <person name="Oren A."/>
            <person name="Chaudhuri R.R."/>
            <person name="La Ragione R."/>
            <person name="Hildebrand F."/>
            <person name="Pallen M.J."/>
        </authorList>
    </citation>
    <scope>NUCLEOTIDE SEQUENCE</scope>
    <source>
        <strain evidence="4">1345</strain>
    </source>
</reference>
<protein>
    <submittedName>
        <fullName evidence="4">Bacterial Ig-like domain-containing protein</fullName>
    </submittedName>
</protein>
<evidence type="ECO:0000313" key="4">
    <source>
        <dbReference type="EMBL" id="HIY97526.1"/>
    </source>
</evidence>
<dbReference type="Proteomes" id="UP000886750">
    <property type="component" value="Unassembled WGS sequence"/>
</dbReference>
<feature type="transmembrane region" description="Helical" evidence="2">
    <location>
        <begin position="730"/>
        <end position="752"/>
    </location>
</feature>
<accession>A0A9D1ZY88</accession>
<sequence>MSKVKTWITWALAFVLAVSVIGFVAAFNPKTASAEEQTAENTYLIPLNGYVEARETMNLSYNANDSGVSVWFTTNWGLGKENLWQNLGSYAVNCDSWATASGSNMYETTEEEMVTILEDINDHILINGKTMLEIMQEDDPAAEITAHEGGTAFWRVMFHWDANGHIALRFHTDQGVKYNEIETFTIKAGFQWYDRYGNKLGAPTDRDYTLYNDQTNNQFVWQLKQTTEGEIDSTAVVLASEPTKMTYYKGDTFDPTGISFDVVYEDTDANGANITETLTADDIVVGTYDFTGDEGGTVTVPIYVNGYVYNLEVNYSPIQIDTAKLDQIEIDGLADSYTLETSISGLTLNNVPYTDGTTGNNIALTAENINAPVVYVGECTGYITYLNATIEFTYNVVNNETIPITLEIDSSNYPIFQATVNNRLGFKVTIPGSSVSRKAIENVQMATWINQDGEEVSIGDFIYINGVSYTQLASEYKVRKLLAYGDTLLIDVYTSTSEVTEDEIPAEYIGEDGMPIGYLTYDTIYTIELKEGFTYVTADADSWGLGTSEEDSKNYYPVPGGYLTNSVLLVRYPATSSLTRWMRPLATTDYTSVDAMVTAVLGLAETPEDYTRSNLDALFENVTDDAAVITSPGITEFEVGDDYDAEGLEVTVKYLDGGTEVMTFNSAAIQGFDSEEAGTCDCYVTVNNIQVHFTVTIKEATSGGDTGGDDNTGGDNTGDDSTGGGCSSSALGIGIGAAVLSVTAAAAAVVLIRKKRA</sequence>
<dbReference type="InterPro" id="IPR022038">
    <property type="entry name" value="Ig-like_bact"/>
</dbReference>
<dbReference type="AlphaFoldDB" id="A0A9D1ZY88"/>
<evidence type="ECO:0000256" key="1">
    <source>
        <dbReference type="SAM" id="MobiDB-lite"/>
    </source>
</evidence>
<feature type="domain" description="Ig-like" evidence="3">
    <location>
        <begin position="637"/>
        <end position="696"/>
    </location>
</feature>
<dbReference type="Gene3D" id="2.60.40.3630">
    <property type="match status" value="2"/>
</dbReference>
<dbReference type="Pfam" id="PF07523">
    <property type="entry name" value="Big_3"/>
    <property type="match status" value="1"/>
</dbReference>
<reference evidence="4" key="2">
    <citation type="submission" date="2021-04" db="EMBL/GenBank/DDBJ databases">
        <authorList>
            <person name="Gilroy R."/>
        </authorList>
    </citation>
    <scope>NUCLEOTIDE SEQUENCE</scope>
    <source>
        <strain evidence="4">1345</strain>
    </source>
</reference>
<evidence type="ECO:0000259" key="3">
    <source>
        <dbReference type="Pfam" id="PF07523"/>
    </source>
</evidence>
<keyword evidence="2" id="KW-0472">Membrane</keyword>
<evidence type="ECO:0000313" key="5">
    <source>
        <dbReference type="Proteomes" id="UP000886750"/>
    </source>
</evidence>
<proteinExistence type="predicted"/>
<evidence type="ECO:0000256" key="2">
    <source>
        <dbReference type="SAM" id="Phobius"/>
    </source>
</evidence>
<dbReference type="EMBL" id="DXCQ01000069">
    <property type="protein sequence ID" value="HIY97526.1"/>
    <property type="molecule type" value="Genomic_DNA"/>
</dbReference>
<keyword evidence="2" id="KW-1133">Transmembrane helix</keyword>
<organism evidence="4 5">
    <name type="scientific">Candidatus Borkfalkia excrementigallinarum</name>
    <dbReference type="NCBI Taxonomy" id="2838506"/>
    <lineage>
        <taxon>Bacteria</taxon>
        <taxon>Bacillati</taxon>
        <taxon>Bacillota</taxon>
        <taxon>Clostridia</taxon>
        <taxon>Christensenellales</taxon>
        <taxon>Christensenellaceae</taxon>
        <taxon>Candidatus Borkfalkia</taxon>
    </lineage>
</organism>
<keyword evidence="2" id="KW-0812">Transmembrane</keyword>
<feature type="region of interest" description="Disordered" evidence="1">
    <location>
        <begin position="700"/>
        <end position="723"/>
    </location>
</feature>
<comment type="caution">
    <text evidence="4">The sequence shown here is derived from an EMBL/GenBank/DDBJ whole genome shotgun (WGS) entry which is preliminary data.</text>
</comment>
<name>A0A9D1ZY88_9FIRM</name>
<gene>
    <name evidence="4" type="ORF">H9729_07540</name>
</gene>